<evidence type="ECO:0000256" key="2">
    <source>
        <dbReference type="PROSITE-ProRule" id="PRU00708"/>
    </source>
</evidence>
<dbReference type="NCBIfam" id="TIGR00756">
    <property type="entry name" value="PPR"/>
    <property type="match status" value="4"/>
</dbReference>
<organism evidence="3 4">
    <name type="scientific">Zingiber officinale</name>
    <name type="common">Ginger</name>
    <name type="synonym">Amomum zingiber</name>
    <dbReference type="NCBI Taxonomy" id="94328"/>
    <lineage>
        <taxon>Eukaryota</taxon>
        <taxon>Viridiplantae</taxon>
        <taxon>Streptophyta</taxon>
        <taxon>Embryophyta</taxon>
        <taxon>Tracheophyta</taxon>
        <taxon>Spermatophyta</taxon>
        <taxon>Magnoliopsida</taxon>
        <taxon>Liliopsida</taxon>
        <taxon>Zingiberales</taxon>
        <taxon>Zingiberaceae</taxon>
        <taxon>Zingiber</taxon>
    </lineage>
</organism>
<feature type="repeat" description="PPR" evidence="2">
    <location>
        <begin position="166"/>
        <end position="200"/>
    </location>
</feature>
<keyword evidence="4" id="KW-1185">Reference proteome</keyword>
<evidence type="ECO:0008006" key="5">
    <source>
        <dbReference type="Google" id="ProtNLM"/>
    </source>
</evidence>
<dbReference type="InterPro" id="IPR046848">
    <property type="entry name" value="E_motif"/>
</dbReference>
<reference evidence="3 4" key="1">
    <citation type="submission" date="2020-08" db="EMBL/GenBank/DDBJ databases">
        <title>Plant Genome Project.</title>
        <authorList>
            <person name="Zhang R.-G."/>
        </authorList>
    </citation>
    <scope>NUCLEOTIDE SEQUENCE [LARGE SCALE GENOMIC DNA]</scope>
    <source>
        <tissue evidence="3">Rhizome</tissue>
    </source>
</reference>
<dbReference type="InterPro" id="IPR002885">
    <property type="entry name" value="PPR_rpt"/>
</dbReference>
<dbReference type="EMBL" id="JACMSC010000126">
    <property type="protein sequence ID" value="KAG6466730.1"/>
    <property type="molecule type" value="Genomic_DNA"/>
</dbReference>
<dbReference type="InterPro" id="IPR046960">
    <property type="entry name" value="PPR_At4g14850-like_plant"/>
</dbReference>
<comment type="caution">
    <text evidence="3">The sequence shown here is derived from an EMBL/GenBank/DDBJ whole genome shotgun (WGS) entry which is preliminary data.</text>
</comment>
<dbReference type="GO" id="GO:0003729">
    <property type="term" value="F:mRNA binding"/>
    <property type="evidence" value="ECO:0007669"/>
    <property type="project" value="UniProtKB-ARBA"/>
</dbReference>
<dbReference type="Proteomes" id="UP000734854">
    <property type="component" value="Unassembled WGS sequence"/>
</dbReference>
<gene>
    <name evidence="3" type="ORF">ZIOFF_075432</name>
</gene>
<dbReference type="Pfam" id="PF20431">
    <property type="entry name" value="E_motif"/>
    <property type="match status" value="1"/>
</dbReference>
<dbReference type="Gene3D" id="1.25.40.10">
    <property type="entry name" value="Tetratricopeptide repeat domain"/>
    <property type="match status" value="5"/>
</dbReference>
<protein>
    <recommendedName>
        <fullName evidence="5">Pentatricopeptide repeat-containing protein</fullName>
    </recommendedName>
</protein>
<sequence length="746" mass="83266">MLLRKLGMLLQECSTKRTFRLGVALHASVVKNGVESDLFLSNHLINMYAKCKDFESSNCIFDHMPIRNIVSWSALIAGYDQASNPSIALNLFAQMPFQPNEYIYGSIISSCATLFALAQGRQVHGQSLKNGYEGISFVYNSLMSMYIKCDCMDDALRIFRSILKPNSISYNAMITGFAEKFKLDKSLELFRLMNQQGLHPDEFSYVALLGICSTVDDLVLGLELHCQTVKRGLDTTAFVGNVILKMYSICNLSEEVDKAFMSINNKDIITYNTYIDACSNCQEHMKGLMLFREMTVMENNSSLSPDAFTTASALAICAELALFHYGGQIHAHLVRTWMNLDIVLFNALINMYAKCGCSRYAMLVFDLMPINNVISYNTIIAGLGNHGHAMTTLEIFEQMKREGFTPESVTFIGLLTACSHAGLVDEGLTLFNSMEETYGICPEIEHLSCLIDMLGRSGRLLEAEDYIKMSPYQNDYVIWGNLLSSCRLHKDVAIGERVAIKLLELQPSTSSPYVLLANLYASDGKWEGAAEARKLLRYSRVKKEPGYSLIEVKGVAEKFTVGNFSHEQIGEIVATLDSLHWITGKSMLMSKPESKSFKVPNTENIVEKGKAPFKNQTHNLHKICGVFAGNIPSNQNYGIDNAYNDESVTTEGIVDDQNLTDALNCVQAGATGIPPLSNCTDFFDVDHVLATCDFREITFRVPMGENSLFSEHHTQTGRCLSVRRPNSQVTKLPSFVDYISTWLLIY</sequence>
<feature type="repeat" description="PPR" evidence="2">
    <location>
        <begin position="372"/>
        <end position="406"/>
    </location>
</feature>
<dbReference type="GO" id="GO:0009451">
    <property type="term" value="P:RNA modification"/>
    <property type="evidence" value="ECO:0007669"/>
    <property type="project" value="InterPro"/>
</dbReference>
<name>A0A8J5BUZ0_ZINOF</name>
<evidence type="ECO:0000313" key="3">
    <source>
        <dbReference type="EMBL" id="KAG6466730.1"/>
    </source>
</evidence>
<dbReference type="FunFam" id="1.25.40.10:FF:000090">
    <property type="entry name" value="Pentatricopeptide repeat-containing protein, chloroplastic"/>
    <property type="match status" value="1"/>
</dbReference>
<evidence type="ECO:0000313" key="4">
    <source>
        <dbReference type="Proteomes" id="UP000734854"/>
    </source>
</evidence>
<dbReference type="AlphaFoldDB" id="A0A8J5BUZ0"/>
<dbReference type="FunFam" id="1.25.40.10:FF:001103">
    <property type="entry name" value="Glycerol-3-phosphate dehydrogenase [NAD(+)]"/>
    <property type="match status" value="1"/>
</dbReference>
<proteinExistence type="predicted"/>
<dbReference type="Pfam" id="PF13041">
    <property type="entry name" value="PPR_2"/>
    <property type="match status" value="2"/>
</dbReference>
<keyword evidence="1" id="KW-0677">Repeat</keyword>
<dbReference type="FunFam" id="1.25.40.10:FF:000073">
    <property type="entry name" value="Pentatricopeptide repeat-containing protein chloroplastic"/>
    <property type="match status" value="1"/>
</dbReference>
<accession>A0A8J5BUZ0</accession>
<dbReference type="PROSITE" id="PS51375">
    <property type="entry name" value="PPR"/>
    <property type="match status" value="2"/>
</dbReference>
<dbReference type="PANTHER" id="PTHR47926">
    <property type="entry name" value="PENTATRICOPEPTIDE REPEAT-CONTAINING PROTEIN"/>
    <property type="match status" value="1"/>
</dbReference>
<dbReference type="PANTHER" id="PTHR47926:SF452">
    <property type="entry name" value="PENTATRICOPEPTIDE REPEAT-CONTAINING PROTEIN"/>
    <property type="match status" value="1"/>
</dbReference>
<dbReference type="Pfam" id="PF01535">
    <property type="entry name" value="PPR"/>
    <property type="match status" value="4"/>
</dbReference>
<dbReference type="InterPro" id="IPR011990">
    <property type="entry name" value="TPR-like_helical_dom_sf"/>
</dbReference>
<evidence type="ECO:0000256" key="1">
    <source>
        <dbReference type="ARBA" id="ARBA00022737"/>
    </source>
</evidence>